<evidence type="ECO:0000256" key="8">
    <source>
        <dbReference type="PROSITE-ProRule" id="PRU00047"/>
    </source>
</evidence>
<reference evidence="13 14" key="1">
    <citation type="journal article" date="2015" name="Genome Biol. Evol.">
        <title>Comparative Genomics of a Bacterivorous Green Alga Reveals Evolutionary Causalities and Consequences of Phago-Mixotrophic Mode of Nutrition.</title>
        <authorList>
            <person name="Burns J.A."/>
            <person name="Paasch A."/>
            <person name="Narechania A."/>
            <person name="Kim E."/>
        </authorList>
    </citation>
    <scope>NUCLEOTIDE SEQUENCE [LARGE SCALE GENOMIC DNA]</scope>
    <source>
        <strain evidence="13 14">PLY_AMNH</strain>
    </source>
</reference>
<keyword evidence="4" id="KW-0255">Endonuclease</keyword>
<dbReference type="PANTHER" id="PTHR33050:SF7">
    <property type="entry name" value="RIBONUCLEASE H"/>
    <property type="match status" value="1"/>
</dbReference>
<feature type="domain" description="Reverse transcriptase" evidence="12">
    <location>
        <begin position="227"/>
        <end position="501"/>
    </location>
</feature>
<sequence>MADNLIETLVQEQRNRLASGTATAILQTVGAKAPEKRKLQRPTAWTSGGFVHTKQGGSKSEDLSCKRQFDKLDKADDVFFEVKQHLEGLEAPESITEERIAKVKKAQAAIEEGMLWAEEQAQIIDIAFKFGWPTAQEFEGEPVVATEEQEKKLKKAKKAIAERTAKLEKERNAKRTRGNDNRPFTGGRNRVTQPVVQGRACFICGSPEHISPQCPQNGGKGKGEFVDCPSEFDEAPATAVPEVPEVPRITGRLRQRVGFWRSFASALVVTWILFGVPLTWIAGPPPSRFSANAPSALAEAEFVSEAVFGLVQSGAAEEWLTQPTVVSPLAVAYRDMGPDKPPKKRLIWNGRYVNSFIVVQKFKYESLAIVRDLLLWQGSLWSFDLTSGYHHVELHQDFHTYVAFSWQERFYVFKALPFGLAPAPYFFTKITNELAARWRRQGAGLVHYLDDFLFIQRPSGRPFAEEQAAVLRDVEDSGFLVNQEKSVLDFQQLTEFLGIGIDSVRGVFYVPQKKWDSFQARVTDALGRQWTSPRELSRLAGKIQSFSLALGKVCQMFSREMYFEVERHTAWDKAIRLTEEVAEELRFWLSVQRRQFEAPIWPVFLAFRNRMWTDAGGTGWGAVLEAVSGRPEQVARGHLTLAEREESSTHREMVGYLQALRSFSGFVEGSTLKLYTDSQAGCQILDKGCSSKHRLHRLVVSIFWECTRLGVSLYPVWVPRELNAQADYLAGIYDGDDWQLNPYWFRWLDGLWGQHTVDRFATDKNALLPRFNSRWWCPGSENIDCFSLTDWWLENNWCNPPFGLVGTLLEVLRRFSAVATIIVPYWTGRHWWPILCPDGQHFAPFVRDWRELPRDTAEALFLPGGHLDSAFWRQVEVSPRDPLEQELLRSMKMDMVTTRAVGSWCNSYLGAFGRFSRWCAARQPPRECCPASPVTVALYLRFVMDRADTYSVVKTASGAIHAVHDVALVPKDQNPTKTELCKAVREQARRKFGLGVKNRKAAMPVVLLATGIRMYHTDSKGKFSIIRLTVACMGSVMWAGCLRYSDMKMIWVGAMRFYPTHMVFLLTSRKNDQYCEGDVVYVARGGKHFCPVDLSERLIEAGQLSGSVNLFQGWDGRKAVKALRCL</sequence>
<dbReference type="EMBL" id="LGRX02026471">
    <property type="protein sequence ID" value="KAK3250803.1"/>
    <property type="molecule type" value="Genomic_DNA"/>
</dbReference>
<dbReference type="InterPro" id="IPR001878">
    <property type="entry name" value="Znf_CCHC"/>
</dbReference>
<feature type="compositionally biased region" description="Basic and acidic residues" evidence="9">
    <location>
        <begin position="168"/>
        <end position="180"/>
    </location>
</feature>
<accession>A0AAE0CAI1</accession>
<keyword evidence="10" id="KW-0812">Transmembrane</keyword>
<dbReference type="PANTHER" id="PTHR33050">
    <property type="entry name" value="REVERSE TRANSCRIPTASE DOMAIN-CONTAINING PROTEIN"/>
    <property type="match status" value="1"/>
</dbReference>
<dbReference type="GO" id="GO:0003964">
    <property type="term" value="F:RNA-directed DNA polymerase activity"/>
    <property type="evidence" value="ECO:0007669"/>
    <property type="project" value="UniProtKB-KW"/>
</dbReference>
<keyword evidence="5" id="KW-0378">Hydrolase</keyword>
<dbReference type="SUPFAM" id="SSF56672">
    <property type="entry name" value="DNA/RNA polymerases"/>
    <property type="match status" value="1"/>
</dbReference>
<evidence type="ECO:0000256" key="2">
    <source>
        <dbReference type="ARBA" id="ARBA00022695"/>
    </source>
</evidence>
<keyword evidence="8" id="KW-0479">Metal-binding</keyword>
<feature type="transmembrane region" description="Helical" evidence="10">
    <location>
        <begin position="258"/>
        <end position="282"/>
    </location>
</feature>
<dbReference type="GO" id="GO:0008270">
    <property type="term" value="F:zinc ion binding"/>
    <property type="evidence" value="ECO:0007669"/>
    <property type="project" value="UniProtKB-KW"/>
</dbReference>
<keyword evidence="3" id="KW-0540">Nuclease</keyword>
<keyword evidence="8" id="KW-0863">Zinc-finger</keyword>
<feature type="region of interest" description="Disordered" evidence="9">
    <location>
        <begin position="168"/>
        <end position="190"/>
    </location>
</feature>
<evidence type="ECO:0000256" key="10">
    <source>
        <dbReference type="SAM" id="Phobius"/>
    </source>
</evidence>
<name>A0AAE0CAI1_9CHLO</name>
<dbReference type="GO" id="GO:0004519">
    <property type="term" value="F:endonuclease activity"/>
    <property type="evidence" value="ECO:0007669"/>
    <property type="project" value="UniProtKB-KW"/>
</dbReference>
<dbReference type="Gene3D" id="3.10.10.10">
    <property type="entry name" value="HIV Type 1 Reverse Transcriptase, subunit A, domain 1"/>
    <property type="match status" value="1"/>
</dbReference>
<evidence type="ECO:0000313" key="14">
    <source>
        <dbReference type="Proteomes" id="UP001190700"/>
    </source>
</evidence>
<gene>
    <name evidence="13" type="ORF">CYMTET_39837</name>
</gene>
<dbReference type="InterPro" id="IPR041373">
    <property type="entry name" value="RT_RNaseH"/>
</dbReference>
<comment type="caution">
    <text evidence="13">The sequence shown here is derived from an EMBL/GenBank/DDBJ whole genome shotgun (WGS) entry which is preliminary data.</text>
</comment>
<dbReference type="SUPFAM" id="SSF47823">
    <property type="entry name" value="lambda integrase-like, N-terminal domain"/>
    <property type="match status" value="1"/>
</dbReference>
<evidence type="ECO:0008006" key="15">
    <source>
        <dbReference type="Google" id="ProtNLM"/>
    </source>
</evidence>
<protein>
    <recommendedName>
        <fullName evidence="15">Reverse transcriptase</fullName>
    </recommendedName>
</protein>
<evidence type="ECO:0000256" key="6">
    <source>
        <dbReference type="ARBA" id="ARBA00022918"/>
    </source>
</evidence>
<dbReference type="InterPro" id="IPR043502">
    <property type="entry name" value="DNA/RNA_pol_sf"/>
</dbReference>
<dbReference type="InterPro" id="IPR043128">
    <property type="entry name" value="Rev_trsase/Diguanyl_cyclase"/>
</dbReference>
<keyword evidence="8" id="KW-0862">Zinc</keyword>
<dbReference type="AlphaFoldDB" id="A0AAE0CAI1"/>
<keyword evidence="2" id="KW-0548">Nucleotidyltransferase</keyword>
<dbReference type="GO" id="GO:0003677">
    <property type="term" value="F:DNA binding"/>
    <property type="evidence" value="ECO:0007669"/>
    <property type="project" value="UniProtKB-KW"/>
</dbReference>
<dbReference type="Pfam" id="PF00078">
    <property type="entry name" value="RVT_1"/>
    <property type="match status" value="1"/>
</dbReference>
<feature type="domain" description="CCHC-type" evidence="11">
    <location>
        <begin position="201"/>
        <end position="216"/>
    </location>
</feature>
<evidence type="ECO:0000313" key="13">
    <source>
        <dbReference type="EMBL" id="KAK3250803.1"/>
    </source>
</evidence>
<dbReference type="PROSITE" id="PS50158">
    <property type="entry name" value="ZF_CCHC"/>
    <property type="match status" value="1"/>
</dbReference>
<keyword evidence="10" id="KW-1133">Transmembrane helix</keyword>
<evidence type="ECO:0000256" key="4">
    <source>
        <dbReference type="ARBA" id="ARBA00022759"/>
    </source>
</evidence>
<keyword evidence="10" id="KW-0472">Membrane</keyword>
<dbReference type="Proteomes" id="UP001190700">
    <property type="component" value="Unassembled WGS sequence"/>
</dbReference>
<dbReference type="InterPro" id="IPR052055">
    <property type="entry name" value="Hepadnavirus_pol/RT"/>
</dbReference>
<evidence type="ECO:0000259" key="12">
    <source>
        <dbReference type="PROSITE" id="PS50878"/>
    </source>
</evidence>
<keyword evidence="7" id="KW-0238">DNA-binding</keyword>
<dbReference type="CDD" id="cd03714">
    <property type="entry name" value="RT_DIRS1"/>
    <property type="match status" value="1"/>
</dbReference>
<dbReference type="PROSITE" id="PS50878">
    <property type="entry name" value="RT_POL"/>
    <property type="match status" value="1"/>
</dbReference>
<evidence type="ECO:0000259" key="11">
    <source>
        <dbReference type="PROSITE" id="PS50158"/>
    </source>
</evidence>
<evidence type="ECO:0000256" key="1">
    <source>
        <dbReference type="ARBA" id="ARBA00022679"/>
    </source>
</evidence>
<evidence type="ECO:0000256" key="3">
    <source>
        <dbReference type="ARBA" id="ARBA00022722"/>
    </source>
</evidence>
<dbReference type="CDD" id="cd09275">
    <property type="entry name" value="RNase_HI_RT_DIRS1"/>
    <property type="match status" value="1"/>
</dbReference>
<evidence type="ECO:0000256" key="5">
    <source>
        <dbReference type="ARBA" id="ARBA00022801"/>
    </source>
</evidence>
<keyword evidence="6" id="KW-0695">RNA-directed DNA polymerase</keyword>
<dbReference type="Gene3D" id="3.30.420.10">
    <property type="entry name" value="Ribonuclease H-like superfamily/Ribonuclease H"/>
    <property type="match status" value="1"/>
</dbReference>
<evidence type="ECO:0000256" key="9">
    <source>
        <dbReference type="SAM" id="MobiDB-lite"/>
    </source>
</evidence>
<dbReference type="SMART" id="SM00343">
    <property type="entry name" value="ZnF_C2HC"/>
    <property type="match status" value="1"/>
</dbReference>
<dbReference type="InterPro" id="IPR010998">
    <property type="entry name" value="Integrase_recombinase_N"/>
</dbReference>
<dbReference type="InterPro" id="IPR036397">
    <property type="entry name" value="RNaseH_sf"/>
</dbReference>
<dbReference type="Pfam" id="PF17917">
    <property type="entry name" value="RT_RNaseH"/>
    <property type="match status" value="1"/>
</dbReference>
<dbReference type="Gene3D" id="3.30.70.270">
    <property type="match status" value="1"/>
</dbReference>
<keyword evidence="14" id="KW-1185">Reference proteome</keyword>
<dbReference type="GO" id="GO:0016787">
    <property type="term" value="F:hydrolase activity"/>
    <property type="evidence" value="ECO:0007669"/>
    <property type="project" value="UniProtKB-KW"/>
</dbReference>
<dbReference type="Gene3D" id="1.10.150.130">
    <property type="match status" value="1"/>
</dbReference>
<evidence type="ECO:0000256" key="7">
    <source>
        <dbReference type="ARBA" id="ARBA00023125"/>
    </source>
</evidence>
<proteinExistence type="predicted"/>
<keyword evidence="1" id="KW-0808">Transferase</keyword>
<dbReference type="InterPro" id="IPR000477">
    <property type="entry name" value="RT_dom"/>
</dbReference>
<organism evidence="13 14">
    <name type="scientific">Cymbomonas tetramitiformis</name>
    <dbReference type="NCBI Taxonomy" id="36881"/>
    <lineage>
        <taxon>Eukaryota</taxon>
        <taxon>Viridiplantae</taxon>
        <taxon>Chlorophyta</taxon>
        <taxon>Pyramimonadophyceae</taxon>
        <taxon>Pyramimonadales</taxon>
        <taxon>Pyramimonadaceae</taxon>
        <taxon>Cymbomonas</taxon>
    </lineage>
</organism>